<name>A0A058ZYH9_EUCGR</name>
<dbReference type="AlphaFoldDB" id="A0A058ZYH9"/>
<keyword evidence="1" id="KW-0812">Transmembrane</keyword>
<evidence type="ECO:0000313" key="2">
    <source>
        <dbReference type="EMBL" id="KCW46494.1"/>
    </source>
</evidence>
<feature type="transmembrane region" description="Helical" evidence="1">
    <location>
        <begin position="20"/>
        <end position="46"/>
    </location>
</feature>
<keyword evidence="1" id="KW-0472">Membrane</keyword>
<sequence>MILESCHFFLFSHRVGPGGTVWGAVWFLCFAESCSGCCFPIFSFFFSVKEKDNYSPVNYHHNFTQKSQIRVSNHAGRSHSN</sequence>
<dbReference type="Gramene" id="KCW46494">
    <property type="protein sequence ID" value="KCW46494"/>
    <property type="gene ID" value="EUGRSUZ_K00319"/>
</dbReference>
<evidence type="ECO:0000256" key="1">
    <source>
        <dbReference type="SAM" id="Phobius"/>
    </source>
</evidence>
<keyword evidence="1" id="KW-1133">Transmembrane helix</keyword>
<accession>A0A058ZYH9</accession>
<gene>
    <name evidence="2" type="ORF">EUGRSUZ_K00319</name>
</gene>
<proteinExistence type="predicted"/>
<reference evidence="2" key="1">
    <citation type="submission" date="2013-07" db="EMBL/GenBank/DDBJ databases">
        <title>The genome of Eucalyptus grandis.</title>
        <authorList>
            <person name="Schmutz J."/>
            <person name="Hayes R."/>
            <person name="Myburg A."/>
            <person name="Tuskan G."/>
            <person name="Grattapaglia D."/>
            <person name="Rokhsar D.S."/>
        </authorList>
    </citation>
    <scope>NUCLEOTIDE SEQUENCE</scope>
    <source>
        <tissue evidence="2">Leaf extractions</tissue>
    </source>
</reference>
<protein>
    <submittedName>
        <fullName evidence="2">Uncharacterized protein</fullName>
    </submittedName>
</protein>
<dbReference type="InParanoid" id="A0A058ZYH9"/>
<organism evidence="2">
    <name type="scientific">Eucalyptus grandis</name>
    <name type="common">Flooded gum</name>
    <dbReference type="NCBI Taxonomy" id="71139"/>
    <lineage>
        <taxon>Eukaryota</taxon>
        <taxon>Viridiplantae</taxon>
        <taxon>Streptophyta</taxon>
        <taxon>Embryophyta</taxon>
        <taxon>Tracheophyta</taxon>
        <taxon>Spermatophyta</taxon>
        <taxon>Magnoliopsida</taxon>
        <taxon>eudicotyledons</taxon>
        <taxon>Gunneridae</taxon>
        <taxon>Pentapetalae</taxon>
        <taxon>rosids</taxon>
        <taxon>malvids</taxon>
        <taxon>Myrtales</taxon>
        <taxon>Myrtaceae</taxon>
        <taxon>Myrtoideae</taxon>
        <taxon>Eucalypteae</taxon>
        <taxon>Eucalyptus</taxon>
    </lineage>
</organism>
<dbReference type="EMBL" id="KK198763">
    <property type="protein sequence ID" value="KCW46494.1"/>
    <property type="molecule type" value="Genomic_DNA"/>
</dbReference>